<organism evidence="3 4">
    <name type="scientific">Loigolactobacillus bifermentans DSM 20003</name>
    <dbReference type="NCBI Taxonomy" id="1423726"/>
    <lineage>
        <taxon>Bacteria</taxon>
        <taxon>Bacillati</taxon>
        <taxon>Bacillota</taxon>
        <taxon>Bacilli</taxon>
        <taxon>Lactobacillales</taxon>
        <taxon>Lactobacillaceae</taxon>
        <taxon>Loigolactobacillus</taxon>
    </lineage>
</organism>
<keyword evidence="4" id="KW-1185">Reference proteome</keyword>
<protein>
    <submittedName>
        <fullName evidence="3">NifU family protein</fullName>
    </submittedName>
</protein>
<gene>
    <name evidence="3" type="ORF">FC07_GL002683</name>
</gene>
<dbReference type="AlphaFoldDB" id="A0A0R1H7V1"/>
<comment type="caution">
    <text evidence="3">The sequence shown here is derived from an EMBL/GenBank/DDBJ whole genome shotgun (WGS) entry which is preliminary data.</text>
</comment>
<proteinExistence type="inferred from homology"/>
<evidence type="ECO:0000259" key="2">
    <source>
        <dbReference type="Pfam" id="PF01592"/>
    </source>
</evidence>
<dbReference type="InterPro" id="IPR002871">
    <property type="entry name" value="NIF_FeS_clus_asmbl_NifU_N"/>
</dbReference>
<accession>A0A0R1H7V1</accession>
<dbReference type="GO" id="GO:0051536">
    <property type="term" value="F:iron-sulfur cluster binding"/>
    <property type="evidence" value="ECO:0007669"/>
    <property type="project" value="InterPro"/>
</dbReference>
<name>A0A0R1H7V1_9LACO</name>
<dbReference type="FunFam" id="3.90.1010.10:FF:000002">
    <property type="entry name" value="Iron-sulfur cluster assembly scaffold protein NifU"/>
    <property type="match status" value="1"/>
</dbReference>
<dbReference type="SUPFAM" id="SSF82649">
    <property type="entry name" value="SufE/NifU"/>
    <property type="match status" value="1"/>
</dbReference>
<dbReference type="OrthoDB" id="9804157at2"/>
<evidence type="ECO:0000313" key="4">
    <source>
        <dbReference type="Proteomes" id="UP000051461"/>
    </source>
</evidence>
<feature type="domain" description="NIF system FeS cluster assembly NifU N-terminal" evidence="2">
    <location>
        <begin position="10"/>
        <end position="129"/>
    </location>
</feature>
<dbReference type="EMBL" id="AZDA01000046">
    <property type="protein sequence ID" value="KRK38967.1"/>
    <property type="molecule type" value="Genomic_DNA"/>
</dbReference>
<reference evidence="3 4" key="1">
    <citation type="journal article" date="2015" name="Genome Announc.">
        <title>Expanding the biotechnology potential of lactobacilli through comparative genomics of 213 strains and associated genera.</title>
        <authorList>
            <person name="Sun Z."/>
            <person name="Harris H.M."/>
            <person name="McCann A."/>
            <person name="Guo C."/>
            <person name="Argimon S."/>
            <person name="Zhang W."/>
            <person name="Yang X."/>
            <person name="Jeffery I.B."/>
            <person name="Cooney J.C."/>
            <person name="Kagawa T.F."/>
            <person name="Liu W."/>
            <person name="Song Y."/>
            <person name="Salvetti E."/>
            <person name="Wrobel A."/>
            <person name="Rasinkangas P."/>
            <person name="Parkhill J."/>
            <person name="Rea M.C."/>
            <person name="O'Sullivan O."/>
            <person name="Ritari J."/>
            <person name="Douillard F.P."/>
            <person name="Paul Ross R."/>
            <person name="Yang R."/>
            <person name="Briner A.E."/>
            <person name="Felis G.E."/>
            <person name="de Vos W.M."/>
            <person name="Barrangou R."/>
            <person name="Klaenhammer T.R."/>
            <person name="Caufield P.W."/>
            <person name="Cui Y."/>
            <person name="Zhang H."/>
            <person name="O'Toole P.W."/>
        </authorList>
    </citation>
    <scope>NUCLEOTIDE SEQUENCE [LARGE SCALE GENOMIC DNA]</scope>
    <source>
        <strain evidence="3 4">DSM 20003</strain>
    </source>
</reference>
<dbReference type="Gene3D" id="3.90.1010.10">
    <property type="match status" value="1"/>
</dbReference>
<dbReference type="NCBIfam" id="TIGR01994">
    <property type="entry name" value="SUF_scaf_2"/>
    <property type="match status" value="1"/>
</dbReference>
<dbReference type="STRING" id="1423726.FC07_GL002683"/>
<dbReference type="Pfam" id="PF01592">
    <property type="entry name" value="NifU_N"/>
    <property type="match status" value="1"/>
</dbReference>
<dbReference type="PATRIC" id="fig|1423726.3.peg.2792"/>
<dbReference type="CDD" id="cd06664">
    <property type="entry name" value="IscU_like"/>
    <property type="match status" value="1"/>
</dbReference>
<evidence type="ECO:0000313" key="3">
    <source>
        <dbReference type="EMBL" id="KRK38967.1"/>
    </source>
</evidence>
<comment type="similarity">
    <text evidence="1">Belongs to the NifU family.</text>
</comment>
<sequence>MALSKLDNLYRQVILDHSATPHHHGHLTGATNEIELRNPTCGDVLQLEIEVKDGKIADIAFSGDGCTISQASASMMTDAVMGKTPEQAEDMVQVFSKMVIGDDPDLDTSSLEDAAILAGVAKFPARIKCSTLAWKALNKALTSADGTGVAGQITNHQATDDK</sequence>
<dbReference type="Proteomes" id="UP000051461">
    <property type="component" value="Unassembled WGS sequence"/>
</dbReference>
<dbReference type="GO" id="GO:0005506">
    <property type="term" value="F:iron ion binding"/>
    <property type="evidence" value="ECO:0007669"/>
    <property type="project" value="InterPro"/>
</dbReference>
<dbReference type="PANTHER" id="PTHR10093">
    <property type="entry name" value="IRON-SULFUR CLUSTER ASSEMBLY ENZYME NIFU HOMOLOG"/>
    <property type="match status" value="1"/>
</dbReference>
<evidence type="ECO:0000256" key="1">
    <source>
        <dbReference type="ARBA" id="ARBA00006420"/>
    </source>
</evidence>
<dbReference type="RefSeq" id="WP_057904340.1">
    <property type="nucleotide sequence ID" value="NZ_AZDA01000046.1"/>
</dbReference>
<dbReference type="GO" id="GO:0016226">
    <property type="term" value="P:iron-sulfur cluster assembly"/>
    <property type="evidence" value="ECO:0007669"/>
    <property type="project" value="InterPro"/>
</dbReference>